<dbReference type="InterPro" id="IPR029154">
    <property type="entry name" value="HIBADH-like_NADP-bd"/>
</dbReference>
<dbReference type="Gene3D" id="3.40.50.720">
    <property type="entry name" value="NAD(P)-binding Rossmann-like Domain"/>
    <property type="match status" value="1"/>
</dbReference>
<dbReference type="Pfam" id="PF03446">
    <property type="entry name" value="NAD_binding_2"/>
    <property type="match status" value="1"/>
</dbReference>
<evidence type="ECO:0000256" key="4">
    <source>
        <dbReference type="PIRSR" id="PIRSR000103-1"/>
    </source>
</evidence>
<evidence type="ECO:0000313" key="7">
    <source>
        <dbReference type="EMBL" id="CAD2220245.1"/>
    </source>
</evidence>
<keyword evidence="8" id="KW-1185">Reference proteome</keyword>
<dbReference type="VEuPathDB" id="TriTrypDB:ADEAN_000776000"/>
<evidence type="ECO:0000256" key="3">
    <source>
        <dbReference type="ARBA" id="ARBA00023027"/>
    </source>
</evidence>
<organism evidence="7 8">
    <name type="scientific">Angomonas deanei</name>
    <dbReference type="NCBI Taxonomy" id="59799"/>
    <lineage>
        <taxon>Eukaryota</taxon>
        <taxon>Discoba</taxon>
        <taxon>Euglenozoa</taxon>
        <taxon>Kinetoplastea</taxon>
        <taxon>Metakinetoplastina</taxon>
        <taxon>Trypanosomatida</taxon>
        <taxon>Trypanosomatidae</taxon>
        <taxon>Strigomonadinae</taxon>
        <taxon>Angomonas</taxon>
    </lineage>
</organism>
<dbReference type="Gene3D" id="1.10.1040.10">
    <property type="entry name" value="N-(1-d-carboxylethyl)-l-norvaline Dehydrogenase, domain 2"/>
    <property type="match status" value="1"/>
</dbReference>
<evidence type="ECO:0000313" key="8">
    <source>
        <dbReference type="Proteomes" id="UP000515908"/>
    </source>
</evidence>
<dbReference type="Pfam" id="PF14833">
    <property type="entry name" value="NAD_binding_11"/>
    <property type="match status" value="1"/>
</dbReference>
<feature type="active site" evidence="4">
    <location>
        <position position="172"/>
    </location>
</feature>
<feature type="domain" description="6-phosphogluconate dehydrogenase NADP-binding" evidence="5">
    <location>
        <begin position="1"/>
        <end position="149"/>
    </location>
</feature>
<proteinExistence type="inferred from homology"/>
<dbReference type="AlphaFoldDB" id="A0A7G2CLF0"/>
<dbReference type="InterPro" id="IPR015815">
    <property type="entry name" value="HIBADH-related"/>
</dbReference>
<feature type="domain" description="3-hydroxyisobutyrate dehydrogenase-like NAD-binding" evidence="6">
    <location>
        <begin position="168"/>
        <end position="285"/>
    </location>
</feature>
<dbReference type="InterPro" id="IPR013328">
    <property type="entry name" value="6PGD_dom2"/>
</dbReference>
<comment type="similarity">
    <text evidence="1">Belongs to the HIBADH-related family. NP60 subfamily.</text>
</comment>
<name>A0A7G2CLF0_9TRYP</name>
<dbReference type="Proteomes" id="UP000515908">
    <property type="component" value="Chromosome 16"/>
</dbReference>
<evidence type="ECO:0000259" key="5">
    <source>
        <dbReference type="Pfam" id="PF03446"/>
    </source>
</evidence>
<protein>
    <submittedName>
        <fullName evidence="7">NAD binding domain of 6-phosphogluconate dehydrogenase/NAD-binding of NADP-dependent 3-hydroxyisobutyrate dehydrogenase, putative</fullName>
    </submittedName>
</protein>
<evidence type="ECO:0000259" key="6">
    <source>
        <dbReference type="Pfam" id="PF14833"/>
    </source>
</evidence>
<dbReference type="GO" id="GO:0051287">
    <property type="term" value="F:NAD binding"/>
    <property type="evidence" value="ECO:0007669"/>
    <property type="project" value="InterPro"/>
</dbReference>
<dbReference type="GO" id="GO:0016491">
    <property type="term" value="F:oxidoreductase activity"/>
    <property type="evidence" value="ECO:0007669"/>
    <property type="project" value="UniProtKB-KW"/>
</dbReference>
<dbReference type="GO" id="GO:0050661">
    <property type="term" value="F:NADP binding"/>
    <property type="evidence" value="ECO:0007669"/>
    <property type="project" value="InterPro"/>
</dbReference>
<keyword evidence="2" id="KW-0560">Oxidoreductase</keyword>
<dbReference type="InterPro" id="IPR036291">
    <property type="entry name" value="NAD(P)-bd_dom_sf"/>
</dbReference>
<accession>A0A7G2CLF0</accession>
<dbReference type="EMBL" id="LR877160">
    <property type="protein sequence ID" value="CAD2220245.1"/>
    <property type="molecule type" value="Genomic_DNA"/>
</dbReference>
<dbReference type="PIRSF" id="PIRSF000103">
    <property type="entry name" value="HIBADH"/>
    <property type="match status" value="1"/>
</dbReference>
<gene>
    <name evidence="7" type="ORF">ADEAN_000776000</name>
</gene>
<dbReference type="SUPFAM" id="SSF48179">
    <property type="entry name" value="6-phosphogluconate dehydrogenase C-terminal domain-like"/>
    <property type="match status" value="1"/>
</dbReference>
<dbReference type="PANTHER" id="PTHR43580">
    <property type="entry name" value="OXIDOREDUCTASE GLYR1-RELATED"/>
    <property type="match status" value="1"/>
</dbReference>
<reference evidence="7 8" key="1">
    <citation type="submission" date="2020-08" db="EMBL/GenBank/DDBJ databases">
        <authorList>
            <person name="Newling K."/>
            <person name="Davey J."/>
            <person name="Forrester S."/>
        </authorList>
    </citation>
    <scope>NUCLEOTIDE SEQUENCE [LARGE SCALE GENOMIC DNA]</scope>
    <source>
        <strain evidence="8">Crithidia deanei Carvalho (ATCC PRA-265)</strain>
    </source>
</reference>
<keyword evidence="3" id="KW-0520">NAD</keyword>
<dbReference type="PANTHER" id="PTHR43580:SF2">
    <property type="entry name" value="CYTOKINE-LIKE NUCLEAR FACTOR N-PAC"/>
    <property type="match status" value="1"/>
</dbReference>
<dbReference type="SUPFAM" id="SSF51735">
    <property type="entry name" value="NAD(P)-binding Rossmann-fold domains"/>
    <property type="match status" value="1"/>
</dbReference>
<sequence>MGFEMAKNLVESEHKFHVKVYNRTISKAEPLTKLGAVAVTDPKELADVDILFSMVANDAAFQQSVVESGLLEGMRIHHDTHRGGHPSAIHVSCATLPVAFVDSQTKLHEEHHVRYMAMPVLGRPDAAAARKLHLMMAGDEETMHFLQPLVVPTLGQSLRYYGAAPLKANVMKIAFNFTLASAIETISEGSALVQKYDMESSDFTSLLSGTLFDCIAYNGYGNIISSRQFQPAGATLSGVGVKDVNLALQAGERVHCPLPFGSVMRDNMMEGVAVGMGEWDWSSVAVVAERHAGIEH</sequence>
<dbReference type="InterPro" id="IPR008927">
    <property type="entry name" value="6-PGluconate_DH-like_C_sf"/>
</dbReference>
<evidence type="ECO:0000256" key="2">
    <source>
        <dbReference type="ARBA" id="ARBA00023002"/>
    </source>
</evidence>
<dbReference type="InterPro" id="IPR006115">
    <property type="entry name" value="6PGDH_NADP-bd"/>
</dbReference>
<dbReference type="InterPro" id="IPR051265">
    <property type="entry name" value="HIBADH-related_NP60_sf"/>
</dbReference>
<dbReference type="OrthoDB" id="435038at2759"/>
<evidence type="ECO:0000256" key="1">
    <source>
        <dbReference type="ARBA" id="ARBA00007598"/>
    </source>
</evidence>